<dbReference type="EMBL" id="QBKS01000001">
    <property type="protein sequence ID" value="PTX57017.1"/>
    <property type="molecule type" value="Genomic_DNA"/>
</dbReference>
<protein>
    <submittedName>
        <fullName evidence="1">Uncharacterized protein DUF1835</fullName>
    </submittedName>
</protein>
<keyword evidence="2" id="KW-1185">Reference proteome</keyword>
<gene>
    <name evidence="1" type="ORF">C8N43_1682</name>
</gene>
<proteinExistence type="predicted"/>
<dbReference type="AlphaFoldDB" id="A0A2T6BM01"/>
<dbReference type="OrthoDB" id="127805at2"/>
<reference evidence="1 2" key="1">
    <citation type="submission" date="2018-04" db="EMBL/GenBank/DDBJ databases">
        <title>Genomic Encyclopedia of Archaeal and Bacterial Type Strains, Phase II (KMG-II): from individual species to whole genera.</title>
        <authorList>
            <person name="Goeker M."/>
        </authorList>
    </citation>
    <scope>NUCLEOTIDE SEQUENCE [LARGE SCALE GENOMIC DNA]</scope>
    <source>
        <strain evidence="1 2">DSM 100977</strain>
    </source>
</reference>
<accession>A0A2T6BM01</accession>
<dbReference type="RefSeq" id="WP_158269944.1">
    <property type="nucleotide sequence ID" value="NZ_QBKS01000001.1"/>
</dbReference>
<dbReference type="Proteomes" id="UP000243978">
    <property type="component" value="Unassembled WGS sequence"/>
</dbReference>
<name>A0A2T6BM01_9RHOB</name>
<comment type="caution">
    <text evidence="1">The sequence shown here is derived from an EMBL/GenBank/DDBJ whole genome shotgun (WGS) entry which is preliminary data.</text>
</comment>
<evidence type="ECO:0000313" key="2">
    <source>
        <dbReference type="Proteomes" id="UP000243978"/>
    </source>
</evidence>
<evidence type="ECO:0000313" key="1">
    <source>
        <dbReference type="EMBL" id="PTX57017.1"/>
    </source>
</evidence>
<organism evidence="1 2">
    <name type="scientific">Litoreibacter ponti</name>
    <dbReference type="NCBI Taxonomy" id="1510457"/>
    <lineage>
        <taxon>Bacteria</taxon>
        <taxon>Pseudomonadati</taxon>
        <taxon>Pseudomonadota</taxon>
        <taxon>Alphaproteobacteria</taxon>
        <taxon>Rhodobacterales</taxon>
        <taxon>Roseobacteraceae</taxon>
        <taxon>Litoreibacter</taxon>
    </lineage>
</organism>
<sequence length="326" mass="36205">MTERSLHITNGDGAAGLIKAAGFAGDVLPWRDPMHHGPCPAGLDLDASSEVRALYLGGPADVAAFRARDAQLRNASAYDRVVLWFEHDLLDQVQLLQILDELADQDLPALEMICIDRFEGVAPFRGLGQLTPEQLGSLWPSREPVTADVFAVARAGWAAFRADDPRDLLSFLEGDLGALPFLRPALQRHLQEFPWAETGLSRTEHQMLSLVAEGVNDPSGLFRQNMDHETHLFIGDWRSFSTLAQLNKAGLLDCSPAPFWHPPTPDRREQFISQKFALTELGRAVLDGARDAFAVMDRDMWLGGVHLKSGQPMWVWDTDKLVLRQP</sequence>